<evidence type="ECO:0000313" key="2">
    <source>
        <dbReference type="EMBL" id="MBO0360683.1"/>
    </source>
</evidence>
<protein>
    <submittedName>
        <fullName evidence="2">HNH endonuclease</fullName>
    </submittedName>
</protein>
<sequence>MKIRIDLLEQRYSRFEEFIKKMDKCPFLSFKDSVFINMSENYKYSVYEEARNALGSKWWKQDQIGSGIIKESVTNAIHANVVHSGKRINNNLVNWRQKNDLLNQSKNKNLEEIFFNLYKSKASEVTIFERLINEKISYQFIAYLFFIKDRNRFLPISQEKFDHIFELIGLSEFKTSRNVSWENYKTFIDIIQQVQSFLRTKDSAATLLDAHSFLWILGNQMKGPVIEEGSAKTKSKHVRATESVIYSVEDVQPAQQAIAEEDDVLYFPEGKEVFALHRSKERNKALIRLAKQQRLAEDPKLCCQICGFSFVEKYGELGAGFIEAHHVLPLSQLREEMLTKPEDLAFVCSNCHRMLHRKRPWVTMSDLKIITQQAHTEQLES</sequence>
<name>A0A939F3F9_9BACT</name>
<evidence type="ECO:0000313" key="3">
    <source>
        <dbReference type="Proteomes" id="UP000664144"/>
    </source>
</evidence>
<dbReference type="Proteomes" id="UP000664144">
    <property type="component" value="Unassembled WGS sequence"/>
</dbReference>
<dbReference type="InterPro" id="IPR002711">
    <property type="entry name" value="HNH"/>
</dbReference>
<evidence type="ECO:0000259" key="1">
    <source>
        <dbReference type="Pfam" id="PF01844"/>
    </source>
</evidence>
<keyword evidence="2" id="KW-0255">Endonuclease</keyword>
<comment type="caution">
    <text evidence="2">The sequence shown here is derived from an EMBL/GenBank/DDBJ whole genome shotgun (WGS) entry which is preliminary data.</text>
</comment>
<dbReference type="AlphaFoldDB" id="A0A939F3F9"/>
<gene>
    <name evidence="2" type="ORF">J0X19_22170</name>
</gene>
<keyword evidence="3" id="KW-1185">Reference proteome</keyword>
<reference evidence="2" key="1">
    <citation type="submission" date="2021-03" db="EMBL/GenBank/DDBJ databases">
        <authorList>
            <person name="Kim M.K."/>
        </authorList>
    </citation>
    <scope>NUCLEOTIDE SEQUENCE</scope>
    <source>
        <strain evidence="2">BT186</strain>
    </source>
</reference>
<dbReference type="GO" id="GO:0008270">
    <property type="term" value="F:zinc ion binding"/>
    <property type="evidence" value="ECO:0007669"/>
    <property type="project" value="InterPro"/>
</dbReference>
<dbReference type="GO" id="GO:0003676">
    <property type="term" value="F:nucleic acid binding"/>
    <property type="evidence" value="ECO:0007669"/>
    <property type="project" value="InterPro"/>
</dbReference>
<dbReference type="GO" id="GO:0004519">
    <property type="term" value="F:endonuclease activity"/>
    <property type="evidence" value="ECO:0007669"/>
    <property type="project" value="UniProtKB-KW"/>
</dbReference>
<dbReference type="Pfam" id="PF01844">
    <property type="entry name" value="HNH"/>
    <property type="match status" value="1"/>
</dbReference>
<accession>A0A939F3F9</accession>
<keyword evidence="2" id="KW-0540">Nuclease</keyword>
<keyword evidence="2" id="KW-0378">Hydrolase</keyword>
<feature type="domain" description="HNH" evidence="1">
    <location>
        <begin position="303"/>
        <end position="357"/>
    </location>
</feature>
<organism evidence="2 3">
    <name type="scientific">Hymenobacter telluris</name>
    <dbReference type="NCBI Taxonomy" id="2816474"/>
    <lineage>
        <taxon>Bacteria</taxon>
        <taxon>Pseudomonadati</taxon>
        <taxon>Bacteroidota</taxon>
        <taxon>Cytophagia</taxon>
        <taxon>Cytophagales</taxon>
        <taxon>Hymenobacteraceae</taxon>
        <taxon>Hymenobacter</taxon>
    </lineage>
</organism>
<dbReference type="RefSeq" id="WP_206986599.1">
    <property type="nucleotide sequence ID" value="NZ_JAFLQZ010000022.1"/>
</dbReference>
<dbReference type="Gene3D" id="1.10.30.50">
    <property type="match status" value="1"/>
</dbReference>
<proteinExistence type="predicted"/>
<dbReference type="EMBL" id="JAFLQZ010000022">
    <property type="protein sequence ID" value="MBO0360683.1"/>
    <property type="molecule type" value="Genomic_DNA"/>
</dbReference>